<organism evidence="1 2">
    <name type="scientific">Aspergillus candidus</name>
    <dbReference type="NCBI Taxonomy" id="41067"/>
    <lineage>
        <taxon>Eukaryota</taxon>
        <taxon>Fungi</taxon>
        <taxon>Dikarya</taxon>
        <taxon>Ascomycota</taxon>
        <taxon>Pezizomycotina</taxon>
        <taxon>Eurotiomycetes</taxon>
        <taxon>Eurotiomycetidae</taxon>
        <taxon>Eurotiales</taxon>
        <taxon>Aspergillaceae</taxon>
        <taxon>Aspergillus</taxon>
        <taxon>Aspergillus subgen. Circumdati</taxon>
    </lineage>
</organism>
<keyword evidence="2" id="KW-1185">Reference proteome</keyword>
<dbReference type="InterPro" id="IPR027417">
    <property type="entry name" value="P-loop_NTPase"/>
</dbReference>
<dbReference type="InterPro" id="IPR030547">
    <property type="entry name" value="XRCC2"/>
</dbReference>
<dbReference type="RefSeq" id="XP_024668791.1">
    <property type="nucleotide sequence ID" value="XM_024816890.1"/>
</dbReference>
<evidence type="ECO:0000313" key="2">
    <source>
        <dbReference type="Proteomes" id="UP000234585"/>
    </source>
</evidence>
<dbReference type="GO" id="GO:0000400">
    <property type="term" value="F:four-way junction DNA binding"/>
    <property type="evidence" value="ECO:0007669"/>
    <property type="project" value="TreeGrafter"/>
</dbReference>
<gene>
    <name evidence="1" type="ORF">BDW47DRAFT_128692</name>
</gene>
<dbReference type="EMBL" id="KZ559172">
    <property type="protein sequence ID" value="PLB34779.1"/>
    <property type="molecule type" value="Genomic_DNA"/>
</dbReference>
<dbReference type="STRING" id="41067.A0A2I2F2D2"/>
<dbReference type="PANTHER" id="PTHR46644">
    <property type="entry name" value="DNA REPAIR PROTEIN XRCC2"/>
    <property type="match status" value="1"/>
</dbReference>
<evidence type="ECO:0000313" key="1">
    <source>
        <dbReference type="EMBL" id="PLB34779.1"/>
    </source>
</evidence>
<dbReference type="AlphaFoldDB" id="A0A2I2F2D2"/>
<dbReference type="Gene3D" id="3.40.50.300">
    <property type="entry name" value="P-loop containing nucleotide triphosphate hydrolases"/>
    <property type="match status" value="1"/>
</dbReference>
<dbReference type="GO" id="GO:0033063">
    <property type="term" value="C:Rad51B-Rad51C-Rad51D-XRCC2 complex"/>
    <property type="evidence" value="ECO:0007669"/>
    <property type="project" value="InterPro"/>
</dbReference>
<dbReference type="PANTHER" id="PTHR46644:SF2">
    <property type="entry name" value="DNA REPAIR PROTEIN XRCC2"/>
    <property type="match status" value="1"/>
</dbReference>
<name>A0A2I2F2D2_ASPCN</name>
<dbReference type="CDD" id="cd19490">
    <property type="entry name" value="XRCC2"/>
    <property type="match status" value="1"/>
</dbReference>
<proteinExistence type="predicted"/>
<dbReference type="GO" id="GO:0005657">
    <property type="term" value="C:replication fork"/>
    <property type="evidence" value="ECO:0007669"/>
    <property type="project" value="InterPro"/>
</dbReference>
<dbReference type="GO" id="GO:0042148">
    <property type="term" value="P:DNA strand invasion"/>
    <property type="evidence" value="ECO:0007669"/>
    <property type="project" value="TreeGrafter"/>
</dbReference>
<dbReference type="GO" id="GO:0000724">
    <property type="term" value="P:double-strand break repair via homologous recombination"/>
    <property type="evidence" value="ECO:0007669"/>
    <property type="project" value="InterPro"/>
</dbReference>
<dbReference type="Proteomes" id="UP000234585">
    <property type="component" value="Unassembled WGS sequence"/>
</dbReference>
<reference evidence="1 2" key="1">
    <citation type="submission" date="2017-12" db="EMBL/GenBank/DDBJ databases">
        <authorList>
            <consortium name="DOE Joint Genome Institute"/>
            <person name="Haridas S."/>
            <person name="Kjaerbolling I."/>
            <person name="Vesth T.C."/>
            <person name="Frisvad J.C."/>
            <person name="Nybo J.L."/>
            <person name="Theobald S."/>
            <person name="Kuo A."/>
            <person name="Bowyer P."/>
            <person name="Matsuda Y."/>
            <person name="Mondo S."/>
            <person name="Lyhne E.K."/>
            <person name="Kogle M.E."/>
            <person name="Clum A."/>
            <person name="Lipzen A."/>
            <person name="Salamov A."/>
            <person name="Ngan C.Y."/>
            <person name="Daum C."/>
            <person name="Chiniquy J."/>
            <person name="Barry K."/>
            <person name="LaButti K."/>
            <person name="Simmons B.A."/>
            <person name="Magnuson J.K."/>
            <person name="Mortensen U.H."/>
            <person name="Larsen T.O."/>
            <person name="Grigoriev I.V."/>
            <person name="Baker S.E."/>
            <person name="Andersen M.R."/>
            <person name="Nordberg H.P."/>
            <person name="Cantor M.N."/>
            <person name="Hua S.X."/>
        </authorList>
    </citation>
    <scope>NUCLEOTIDE SEQUENCE [LARGE SCALE GENOMIC DNA]</scope>
    <source>
        <strain evidence="1 2">CBS 102.13</strain>
    </source>
</reference>
<dbReference type="GeneID" id="36524050"/>
<dbReference type="SUPFAM" id="SSF52540">
    <property type="entry name" value="P-loop containing nucleoside triphosphate hydrolases"/>
    <property type="match status" value="1"/>
</dbReference>
<dbReference type="GO" id="GO:0005815">
    <property type="term" value="C:microtubule organizing center"/>
    <property type="evidence" value="ECO:0007669"/>
    <property type="project" value="TreeGrafter"/>
</dbReference>
<dbReference type="OrthoDB" id="420422at2759"/>
<accession>A0A2I2F2D2</accession>
<protein>
    <submittedName>
        <fullName evidence="1">Uncharacterized protein</fullName>
    </submittedName>
</protein>
<sequence>MAASFGENLLKEIHEEGLDEIFCGLRSLLGPSPRLGADALDNLVGVFTPVGPVPVVERTLPVSQDEQEDVQAEVLSKKRYDPVVEISSVSSAAGKSQLLYYLTAMAVLPSTFNGIRLDGCTAAVVYIDTDGRFDAERLRSIARGIVEQKTRQPDYATNPPNHTGMETMLATALQHVHVFRPQSSCSLLATLRTLDTYLLDLPRHHSAPRPLHAIFLDSASAFFWPDRLRDEIARIEDIGRPYAEIERERRLQLSFHIADLYAALVAELRRLQRRFGCTVVYTTTVHTTGRPSASIPASGPFDLYNPVEERSRSRVHAPSLRPLLPGWGAFPTLRLVVGREAVRAFPSGTTVHGARRVADARQDAVRRGQFRARVNAWGEEEWPQRLVEQIQQKGGFPFTITEGVVMI</sequence>